<sequence>MLKSFPVFIGLFIFTQFAVQAQQTTAALNLVPIPQTMVVSNGGYRLPVTGISYYTAAKGSTKAESFAGKSLFGGSNKKTTNPQNANLQLLIRAGLDKEGYELVITKKGIVLTASTDAGLLYGLQTLQQMYLLAVTNNSNVLPAVTIKDHPAFAWRGVELDVARHFFSKQYLYKFIDLLSAYKFNKLHLHLTDDQGWRIEIKKYPKLTEQGAWRTYNNHDSALLQKAIENPDFELPAEHMREKDGQQVYGGFYTQQDIRDIVRYAGSKNIEVIPEIDMPGHMLVATRAYPELLLDNGAAGWGEQFSVPVCPCKESTYTFMQNVLTEVMALFPSRYIHIGADEVEKTSWKQSALCQEWMRKQNTNDLHELQSYFVLRMNKFIRSKGKLAIGWDEILDGPSDPSMTVMYWRGWEKKAPATAVQRGHKVIMTPTNPMYFDYLPNSSTLETVYRFNVIPADMPADKKQLVLGGQANVWTEMIPSRERLEFMILPRLSALAERVWTNKDLYDSYQQRLISHYGIWDKKDLRYRMPDLSGFADEQVLVDGKSVLTVNNPLPGTRVHYTVDGSTPTASSPVLQQSLSLTDTGRIRFATISGAGAKSELYQVRIKNGRWIKSMDLANTHKQPGLAVSFYNGVFANTTKMAGEVIRKQTITNVHLADTIKMPAFGARIRGLIQVPQKGIYSFYFTCDDGGVLKIGDQLVVDNDGQHAPVMKSGQVALEAGYHPFYIDFIEAGGGFTLKLQYSVNGSPVQPLPDSWFYNSGQ</sequence>
<dbReference type="RefSeq" id="WP_386101726.1">
    <property type="nucleotide sequence ID" value="NZ_JBHUOZ010000003.1"/>
</dbReference>
<dbReference type="CDD" id="cd06563">
    <property type="entry name" value="GH20_chitobiase-like"/>
    <property type="match status" value="1"/>
</dbReference>
<comment type="caution">
    <text evidence="8">The sequence shown here is derived from an EMBL/GenBank/DDBJ whole genome shotgun (WGS) entry which is preliminary data.</text>
</comment>
<dbReference type="SUPFAM" id="SSF55545">
    <property type="entry name" value="beta-N-acetylhexosaminidase-like domain"/>
    <property type="match status" value="1"/>
</dbReference>
<dbReference type="Proteomes" id="UP001597511">
    <property type="component" value="Unassembled WGS sequence"/>
</dbReference>
<feature type="domain" description="PA14" evidence="7">
    <location>
        <begin position="620"/>
        <end position="755"/>
    </location>
</feature>
<keyword evidence="4" id="KW-0378">Hydrolase</keyword>
<organism evidence="8 9">
    <name type="scientific">Terrimonas rubra</name>
    <dbReference type="NCBI Taxonomy" id="1035890"/>
    <lineage>
        <taxon>Bacteria</taxon>
        <taxon>Pseudomonadati</taxon>
        <taxon>Bacteroidota</taxon>
        <taxon>Chitinophagia</taxon>
        <taxon>Chitinophagales</taxon>
        <taxon>Chitinophagaceae</taxon>
        <taxon>Terrimonas</taxon>
    </lineage>
</organism>
<comment type="similarity">
    <text evidence="2">Belongs to the glycosyl hydrolase 20 family.</text>
</comment>
<dbReference type="PROSITE" id="PS51820">
    <property type="entry name" value="PA14"/>
    <property type="match status" value="1"/>
</dbReference>
<comment type="catalytic activity">
    <reaction evidence="1">
        <text>Hydrolysis of terminal non-reducing N-acetyl-D-hexosamine residues in N-acetyl-beta-D-hexosaminides.</text>
        <dbReference type="EC" id="3.2.1.52"/>
    </reaction>
</comment>
<dbReference type="Gene3D" id="3.20.20.80">
    <property type="entry name" value="Glycosidases"/>
    <property type="match status" value="1"/>
</dbReference>
<dbReference type="EC" id="3.2.1.52" evidence="3"/>
<keyword evidence="5" id="KW-0326">Glycosidase</keyword>
<reference evidence="9" key="1">
    <citation type="journal article" date="2019" name="Int. J. Syst. Evol. Microbiol.">
        <title>The Global Catalogue of Microorganisms (GCM) 10K type strain sequencing project: providing services to taxonomists for standard genome sequencing and annotation.</title>
        <authorList>
            <consortium name="The Broad Institute Genomics Platform"/>
            <consortium name="The Broad Institute Genome Sequencing Center for Infectious Disease"/>
            <person name="Wu L."/>
            <person name="Ma J."/>
        </authorList>
    </citation>
    <scope>NUCLEOTIDE SEQUENCE [LARGE SCALE GENOMIC DNA]</scope>
    <source>
        <strain evidence="9">KCTC 23299</strain>
    </source>
</reference>
<dbReference type="InterPro" id="IPR025705">
    <property type="entry name" value="Beta_hexosaminidase_sua/sub"/>
</dbReference>
<dbReference type="Pfam" id="PF13290">
    <property type="entry name" value="CHB_HEX_C_1"/>
    <property type="match status" value="1"/>
</dbReference>
<evidence type="ECO:0000256" key="6">
    <source>
        <dbReference type="SAM" id="SignalP"/>
    </source>
</evidence>
<dbReference type="Gene3D" id="3.30.379.10">
    <property type="entry name" value="Chitobiase/beta-hexosaminidase domain 2-like"/>
    <property type="match status" value="1"/>
</dbReference>
<dbReference type="InterPro" id="IPR037524">
    <property type="entry name" value="PA14/GLEYA"/>
</dbReference>
<evidence type="ECO:0000256" key="1">
    <source>
        <dbReference type="ARBA" id="ARBA00001231"/>
    </source>
</evidence>
<protein>
    <recommendedName>
        <fullName evidence="3">beta-N-acetylhexosaminidase</fullName>
        <ecNumber evidence="3">3.2.1.52</ecNumber>
    </recommendedName>
</protein>
<dbReference type="Pfam" id="PF00728">
    <property type="entry name" value="Glyco_hydro_20"/>
    <property type="match status" value="1"/>
</dbReference>
<dbReference type="InterPro" id="IPR015883">
    <property type="entry name" value="Glyco_hydro_20_cat"/>
</dbReference>
<dbReference type="SUPFAM" id="SSF51445">
    <property type="entry name" value="(Trans)glycosidases"/>
    <property type="match status" value="1"/>
</dbReference>
<dbReference type="InterPro" id="IPR059177">
    <property type="entry name" value="GH29D-like_dom"/>
</dbReference>
<evidence type="ECO:0000313" key="8">
    <source>
        <dbReference type="EMBL" id="MFD2921433.1"/>
    </source>
</evidence>
<gene>
    <name evidence="8" type="ORF">ACFS6H_17025</name>
</gene>
<evidence type="ECO:0000313" key="9">
    <source>
        <dbReference type="Proteomes" id="UP001597511"/>
    </source>
</evidence>
<dbReference type="InterPro" id="IPR029018">
    <property type="entry name" value="Hex-like_dom2"/>
</dbReference>
<evidence type="ECO:0000256" key="4">
    <source>
        <dbReference type="ARBA" id="ARBA00022801"/>
    </source>
</evidence>
<feature type="chain" id="PRO_5046441097" description="beta-N-acetylhexosaminidase" evidence="6">
    <location>
        <begin position="22"/>
        <end position="761"/>
    </location>
</feature>
<dbReference type="InterPro" id="IPR017853">
    <property type="entry name" value="GH"/>
</dbReference>
<dbReference type="InterPro" id="IPR011658">
    <property type="entry name" value="PA14_dom"/>
</dbReference>
<feature type="signal peptide" evidence="6">
    <location>
        <begin position="1"/>
        <end position="21"/>
    </location>
</feature>
<dbReference type="PANTHER" id="PTHR22600:SF57">
    <property type="entry name" value="BETA-N-ACETYLHEXOSAMINIDASE"/>
    <property type="match status" value="1"/>
</dbReference>
<dbReference type="EMBL" id="JBHUOZ010000003">
    <property type="protein sequence ID" value="MFD2921433.1"/>
    <property type="molecule type" value="Genomic_DNA"/>
</dbReference>
<name>A0ABW6A7Y9_9BACT</name>
<evidence type="ECO:0000259" key="7">
    <source>
        <dbReference type="PROSITE" id="PS51820"/>
    </source>
</evidence>
<dbReference type="Pfam" id="PF02838">
    <property type="entry name" value="Glyco_hydro_20b"/>
    <property type="match status" value="1"/>
</dbReference>
<proteinExistence type="inferred from homology"/>
<dbReference type="InterPro" id="IPR015882">
    <property type="entry name" value="HEX_bac_N"/>
</dbReference>
<evidence type="ECO:0000256" key="2">
    <source>
        <dbReference type="ARBA" id="ARBA00006285"/>
    </source>
</evidence>
<dbReference type="Pfam" id="PF07691">
    <property type="entry name" value="PA14"/>
    <property type="match status" value="1"/>
</dbReference>
<evidence type="ECO:0000256" key="3">
    <source>
        <dbReference type="ARBA" id="ARBA00012663"/>
    </source>
</evidence>
<keyword evidence="6" id="KW-0732">Signal</keyword>
<dbReference type="PRINTS" id="PR00738">
    <property type="entry name" value="GLHYDRLASE20"/>
</dbReference>
<evidence type="ECO:0000256" key="5">
    <source>
        <dbReference type="ARBA" id="ARBA00023295"/>
    </source>
</evidence>
<dbReference type="SMART" id="SM00758">
    <property type="entry name" value="PA14"/>
    <property type="match status" value="1"/>
</dbReference>
<dbReference type="PANTHER" id="PTHR22600">
    <property type="entry name" value="BETA-HEXOSAMINIDASE"/>
    <property type="match status" value="1"/>
</dbReference>
<keyword evidence="9" id="KW-1185">Reference proteome</keyword>
<dbReference type="Gene3D" id="3.90.182.10">
    <property type="entry name" value="Toxin - Anthrax Protective Antigen,domain 1"/>
    <property type="match status" value="1"/>
</dbReference>
<accession>A0ABW6A7Y9</accession>
<dbReference type="SUPFAM" id="SSF56988">
    <property type="entry name" value="Anthrax protective antigen"/>
    <property type="match status" value="1"/>
</dbReference>